<dbReference type="AlphaFoldDB" id="A0A1U7CVF2"/>
<keyword evidence="3" id="KW-0808">Transferase</keyword>
<dbReference type="KEGG" id="pbor:BSF38_04480"/>
<dbReference type="RefSeq" id="WP_076349349.1">
    <property type="nucleotide sequence ID" value="NZ_CP019082.1"/>
</dbReference>
<keyword evidence="4" id="KW-1185">Reference proteome</keyword>
<comment type="similarity">
    <text evidence="1">Belongs to the glycosyltransferase 2 family. WaaE/KdtX subfamily.</text>
</comment>
<gene>
    <name evidence="3" type="ORF">BSF38_04480</name>
</gene>
<dbReference type="Pfam" id="PF00535">
    <property type="entry name" value="Glycos_transf_2"/>
    <property type="match status" value="1"/>
</dbReference>
<dbReference type="STRING" id="1387353.BSF38_04480"/>
<sequence>MPEPKITALIVARNEERKLPGCLDSVRFAHERIVVVDAASDDDTLAIARRSAEVVIVRPFDDFASQRNAGLAAATGDWILSIDADERVTPGLADEIRSALAEPANRHAGFRIPIRSEILGRPFGYSGTQQDLPMRLFRRGRGSWTGQVHETVDLDGSIGRMRHPLDHHTIPDVRVFLRKIDQYTTLEAHDLYRSGDRYRTRDLTLRPVWLFLKLYLYKQGFRDGLEGLMFCALSGVSAAVRTWKLRELDHLETAS</sequence>
<dbReference type="OrthoDB" id="9815923at2"/>
<dbReference type="PANTHER" id="PTHR43630">
    <property type="entry name" value="POLY-BETA-1,6-N-ACETYL-D-GLUCOSAMINE SYNTHASE"/>
    <property type="match status" value="1"/>
</dbReference>
<dbReference type="EMBL" id="CP019082">
    <property type="protein sequence ID" value="APW62924.1"/>
    <property type="molecule type" value="Genomic_DNA"/>
</dbReference>
<dbReference type="Gene3D" id="3.90.550.10">
    <property type="entry name" value="Spore Coat Polysaccharide Biosynthesis Protein SpsA, Chain A"/>
    <property type="match status" value="1"/>
</dbReference>
<evidence type="ECO:0000313" key="3">
    <source>
        <dbReference type="EMBL" id="APW62924.1"/>
    </source>
</evidence>
<dbReference type="Proteomes" id="UP000186309">
    <property type="component" value="Chromosome"/>
</dbReference>
<accession>A0A1U7CVF2</accession>
<name>A0A1U7CVF2_9BACT</name>
<protein>
    <submittedName>
        <fullName evidence="3">GT2 family glycosyltransferase</fullName>
    </submittedName>
</protein>
<dbReference type="CDD" id="cd02511">
    <property type="entry name" value="Beta4Glucosyltransferase"/>
    <property type="match status" value="1"/>
</dbReference>
<dbReference type="SUPFAM" id="SSF53448">
    <property type="entry name" value="Nucleotide-diphospho-sugar transferases"/>
    <property type="match status" value="1"/>
</dbReference>
<dbReference type="InterPro" id="IPR001173">
    <property type="entry name" value="Glyco_trans_2-like"/>
</dbReference>
<evidence type="ECO:0000259" key="2">
    <source>
        <dbReference type="Pfam" id="PF00535"/>
    </source>
</evidence>
<dbReference type="PANTHER" id="PTHR43630:SF2">
    <property type="entry name" value="GLYCOSYLTRANSFERASE"/>
    <property type="match status" value="1"/>
</dbReference>
<dbReference type="InterPro" id="IPR029044">
    <property type="entry name" value="Nucleotide-diphossugar_trans"/>
</dbReference>
<feature type="domain" description="Glycosyltransferase 2-like" evidence="2">
    <location>
        <begin position="8"/>
        <end position="114"/>
    </location>
</feature>
<dbReference type="GO" id="GO:0016740">
    <property type="term" value="F:transferase activity"/>
    <property type="evidence" value="ECO:0007669"/>
    <property type="project" value="UniProtKB-KW"/>
</dbReference>
<proteinExistence type="inferred from homology"/>
<evidence type="ECO:0000313" key="4">
    <source>
        <dbReference type="Proteomes" id="UP000186309"/>
    </source>
</evidence>
<reference evidence="4" key="1">
    <citation type="submission" date="2016-12" db="EMBL/GenBank/DDBJ databases">
        <title>Comparative genomics of four Isosphaeraceae planctomycetes: a common pool of plasmids and glycoside hydrolase genes.</title>
        <authorList>
            <person name="Ivanova A."/>
        </authorList>
    </citation>
    <scope>NUCLEOTIDE SEQUENCE [LARGE SCALE GENOMIC DNA]</scope>
    <source>
        <strain evidence="4">PX4</strain>
    </source>
</reference>
<organism evidence="3 4">
    <name type="scientific">Paludisphaera borealis</name>
    <dbReference type="NCBI Taxonomy" id="1387353"/>
    <lineage>
        <taxon>Bacteria</taxon>
        <taxon>Pseudomonadati</taxon>
        <taxon>Planctomycetota</taxon>
        <taxon>Planctomycetia</taxon>
        <taxon>Isosphaerales</taxon>
        <taxon>Isosphaeraceae</taxon>
        <taxon>Paludisphaera</taxon>
    </lineage>
</organism>
<evidence type="ECO:0000256" key="1">
    <source>
        <dbReference type="ARBA" id="ARBA00038494"/>
    </source>
</evidence>